<gene>
    <name evidence="1" type="ORF">ERS132551_01957</name>
</gene>
<dbReference type="Proteomes" id="UP000071962">
    <property type="component" value="Unassembled WGS sequence"/>
</dbReference>
<dbReference type="GO" id="GO:0046872">
    <property type="term" value="F:metal ion binding"/>
    <property type="evidence" value="ECO:0007669"/>
    <property type="project" value="InterPro"/>
</dbReference>
<dbReference type="GO" id="GO:0000166">
    <property type="term" value="F:nucleotide binding"/>
    <property type="evidence" value="ECO:0007669"/>
    <property type="project" value="InterPro"/>
</dbReference>
<proteinExistence type="predicted"/>
<dbReference type="InterPro" id="IPR029052">
    <property type="entry name" value="Metallo-depent_PP-like"/>
</dbReference>
<evidence type="ECO:0000313" key="2">
    <source>
        <dbReference type="Proteomes" id="UP000071962"/>
    </source>
</evidence>
<organism evidence="1 2">
    <name type="scientific">Streptococcus suis</name>
    <dbReference type="NCBI Taxonomy" id="1307"/>
    <lineage>
        <taxon>Bacteria</taxon>
        <taxon>Bacillati</taxon>
        <taxon>Bacillota</taxon>
        <taxon>Bacilli</taxon>
        <taxon>Lactobacillales</taxon>
        <taxon>Streptococcaceae</taxon>
        <taxon>Streptococcus</taxon>
    </lineage>
</organism>
<dbReference type="InterPro" id="IPR006146">
    <property type="entry name" value="5'-Nucleotdase_CS"/>
</dbReference>
<evidence type="ECO:0000313" key="1">
    <source>
        <dbReference type="EMBL" id="CYX30475.1"/>
    </source>
</evidence>
<dbReference type="EMBL" id="FIKT01000033">
    <property type="protein sequence ID" value="CYX30475.1"/>
    <property type="molecule type" value="Genomic_DNA"/>
</dbReference>
<sequence length="76" mass="8730">MDYTDISILHTNDMHSYMENFPKKAQLIADIRDGNEKKGILTYRPASTLRCGALSQTVRVLWSMAEQLSQTRSIRL</sequence>
<protein>
    <submittedName>
        <fullName evidence="1">5'-nucleotidase/2',3'-cyclic phosphodiesterase and related esterases</fullName>
    </submittedName>
</protein>
<name>A0A0Z8U3F8_STRSU</name>
<accession>A0A0Z8U3F8</accession>
<dbReference type="PROSITE" id="PS00785">
    <property type="entry name" value="5_NUCLEOTIDASE_1"/>
    <property type="match status" value="1"/>
</dbReference>
<reference evidence="1 2" key="1">
    <citation type="submission" date="2016-02" db="EMBL/GenBank/DDBJ databases">
        <authorList>
            <consortium name="Pathogen Informatics"/>
        </authorList>
    </citation>
    <scope>NUCLEOTIDE SEQUENCE [LARGE SCALE GENOMIC DNA]</scope>
    <source>
        <strain evidence="1 2">SS1062</strain>
    </source>
</reference>
<dbReference type="AlphaFoldDB" id="A0A0Z8U3F8"/>
<dbReference type="GO" id="GO:0016788">
    <property type="term" value="F:hydrolase activity, acting on ester bonds"/>
    <property type="evidence" value="ECO:0007669"/>
    <property type="project" value="InterPro"/>
</dbReference>
<dbReference type="SUPFAM" id="SSF56300">
    <property type="entry name" value="Metallo-dependent phosphatases"/>
    <property type="match status" value="1"/>
</dbReference>